<evidence type="ECO:0000256" key="1">
    <source>
        <dbReference type="ARBA" id="ARBA00022729"/>
    </source>
</evidence>
<sequence>MATIIRGLFLPIIVFFVASFSQSEGAFDFRQFCQRTTHSGTCIFVILADPRINLRTTPNGLGTILNDKAKSVTATTSSKISTLLKRSTNPKLGRDLQICSDIYDRNKDRLKQDFSSFNRAKYLNIVTALGGVFDEAGDCERIFKEPSSPIASPLTVENQNLRTLVETTLQILNLIECNKIAACIG</sequence>
<accession>A0ABD2ZCX9</accession>
<keyword evidence="7" id="KW-1185">Reference proteome</keyword>
<organism evidence="6 7">
    <name type="scientific">Cinchona calisaya</name>
    <dbReference type="NCBI Taxonomy" id="153742"/>
    <lineage>
        <taxon>Eukaryota</taxon>
        <taxon>Viridiplantae</taxon>
        <taxon>Streptophyta</taxon>
        <taxon>Embryophyta</taxon>
        <taxon>Tracheophyta</taxon>
        <taxon>Spermatophyta</taxon>
        <taxon>Magnoliopsida</taxon>
        <taxon>eudicotyledons</taxon>
        <taxon>Gunneridae</taxon>
        <taxon>Pentapetalae</taxon>
        <taxon>asterids</taxon>
        <taxon>lamiids</taxon>
        <taxon>Gentianales</taxon>
        <taxon>Rubiaceae</taxon>
        <taxon>Cinchonoideae</taxon>
        <taxon>Cinchoneae</taxon>
        <taxon>Cinchona</taxon>
    </lineage>
</organism>
<feature type="domain" description="Pectinesterase inhibitor" evidence="5">
    <location>
        <begin position="24"/>
        <end position="171"/>
    </location>
</feature>
<evidence type="ECO:0000313" key="7">
    <source>
        <dbReference type="Proteomes" id="UP001630127"/>
    </source>
</evidence>
<comment type="caution">
    <text evidence="6">The sequence shown here is derived from an EMBL/GenBank/DDBJ whole genome shotgun (WGS) entry which is preliminary data.</text>
</comment>
<evidence type="ECO:0000256" key="4">
    <source>
        <dbReference type="SAM" id="SignalP"/>
    </source>
</evidence>
<dbReference type="PANTHER" id="PTHR36710">
    <property type="entry name" value="PECTINESTERASE INHIBITOR-LIKE"/>
    <property type="match status" value="1"/>
</dbReference>
<dbReference type="Proteomes" id="UP001630127">
    <property type="component" value="Unassembled WGS sequence"/>
</dbReference>
<evidence type="ECO:0000256" key="3">
    <source>
        <dbReference type="ARBA" id="ARBA00038471"/>
    </source>
</evidence>
<evidence type="ECO:0000256" key="2">
    <source>
        <dbReference type="ARBA" id="ARBA00023157"/>
    </source>
</evidence>
<comment type="similarity">
    <text evidence="3">Belongs to the PMEI family.</text>
</comment>
<dbReference type="AlphaFoldDB" id="A0ABD2ZCX9"/>
<gene>
    <name evidence="6" type="ORF">ACH5RR_023077</name>
</gene>
<reference evidence="6 7" key="1">
    <citation type="submission" date="2024-11" db="EMBL/GenBank/DDBJ databases">
        <title>A near-complete genome assembly of Cinchona calisaya.</title>
        <authorList>
            <person name="Lian D.C."/>
            <person name="Zhao X.W."/>
            <person name="Wei L."/>
        </authorList>
    </citation>
    <scope>NUCLEOTIDE SEQUENCE [LARGE SCALE GENOMIC DNA]</scope>
    <source>
        <tissue evidence="6">Nenye</tissue>
    </source>
</reference>
<dbReference type="Gene3D" id="1.20.140.40">
    <property type="entry name" value="Invertase/pectin methylesterase inhibitor family protein"/>
    <property type="match status" value="1"/>
</dbReference>
<dbReference type="NCBIfam" id="TIGR01614">
    <property type="entry name" value="PME_inhib"/>
    <property type="match status" value="1"/>
</dbReference>
<dbReference type="InterPro" id="IPR035513">
    <property type="entry name" value="Invertase/methylesterase_inhib"/>
</dbReference>
<name>A0ABD2ZCX9_9GENT</name>
<dbReference type="CDD" id="cd14859">
    <property type="entry name" value="PMEI_like"/>
    <property type="match status" value="1"/>
</dbReference>
<dbReference type="InterPro" id="IPR006501">
    <property type="entry name" value="Pectinesterase_inhib_dom"/>
</dbReference>
<dbReference type="Pfam" id="PF04043">
    <property type="entry name" value="PMEI"/>
    <property type="match status" value="1"/>
</dbReference>
<evidence type="ECO:0000259" key="5">
    <source>
        <dbReference type="SMART" id="SM00856"/>
    </source>
</evidence>
<feature type="chain" id="PRO_5044805581" description="Pectinesterase inhibitor domain-containing protein" evidence="4">
    <location>
        <begin position="26"/>
        <end position="185"/>
    </location>
</feature>
<dbReference type="EMBL" id="JBJUIK010000010">
    <property type="protein sequence ID" value="KAL3516175.1"/>
    <property type="molecule type" value="Genomic_DNA"/>
</dbReference>
<dbReference type="SMART" id="SM00856">
    <property type="entry name" value="PMEI"/>
    <property type="match status" value="1"/>
</dbReference>
<keyword evidence="2" id="KW-1015">Disulfide bond</keyword>
<proteinExistence type="inferred from homology"/>
<dbReference type="InterPro" id="IPR052421">
    <property type="entry name" value="PCW_Enzyme_Inhibitor"/>
</dbReference>
<evidence type="ECO:0000313" key="6">
    <source>
        <dbReference type="EMBL" id="KAL3516175.1"/>
    </source>
</evidence>
<protein>
    <recommendedName>
        <fullName evidence="5">Pectinesterase inhibitor domain-containing protein</fullName>
    </recommendedName>
</protein>
<dbReference type="SUPFAM" id="SSF101148">
    <property type="entry name" value="Plant invertase/pectin methylesterase inhibitor"/>
    <property type="match status" value="1"/>
</dbReference>
<keyword evidence="1 4" id="KW-0732">Signal</keyword>
<feature type="signal peptide" evidence="4">
    <location>
        <begin position="1"/>
        <end position="25"/>
    </location>
</feature>
<dbReference type="PANTHER" id="PTHR36710:SF18">
    <property type="entry name" value="PECTINESTERASE INHIBITOR 5-RELATED"/>
    <property type="match status" value="1"/>
</dbReference>